<dbReference type="GO" id="GO:0015074">
    <property type="term" value="P:DNA integration"/>
    <property type="evidence" value="ECO:0007669"/>
    <property type="project" value="UniProtKB-KW"/>
</dbReference>
<dbReference type="EMBL" id="JAJEPW010000027">
    <property type="protein sequence ID" value="MCC2129838.1"/>
    <property type="molecule type" value="Genomic_DNA"/>
</dbReference>
<dbReference type="GO" id="GO:0003677">
    <property type="term" value="F:DNA binding"/>
    <property type="evidence" value="ECO:0007669"/>
    <property type="project" value="UniProtKB-KW"/>
</dbReference>
<keyword evidence="3" id="KW-0229">DNA integration</keyword>
<dbReference type="PROSITE" id="PS51898">
    <property type="entry name" value="TYR_RECOMBINASE"/>
    <property type="match status" value="1"/>
</dbReference>
<gene>
    <name evidence="7" type="ORF">LKD37_09950</name>
</gene>
<keyword evidence="5" id="KW-0233">DNA recombination</keyword>
<dbReference type="GO" id="GO:0006310">
    <property type="term" value="P:DNA recombination"/>
    <property type="evidence" value="ECO:0007669"/>
    <property type="project" value="UniProtKB-KW"/>
</dbReference>
<dbReference type="Pfam" id="PF14659">
    <property type="entry name" value="Phage_int_SAM_3"/>
    <property type="match status" value="1"/>
</dbReference>
<accession>A0AAE3AF34</accession>
<reference evidence="7" key="1">
    <citation type="submission" date="2021-10" db="EMBL/GenBank/DDBJ databases">
        <title>Anaerobic single-cell dispensing facilitates the cultivation of human gut bacteria.</title>
        <authorList>
            <person name="Afrizal A."/>
        </authorList>
    </citation>
    <scope>NUCLEOTIDE SEQUENCE</scope>
    <source>
        <strain evidence="7">CLA-AA-H272</strain>
    </source>
</reference>
<feature type="domain" description="Tyr recombinase" evidence="6">
    <location>
        <begin position="170"/>
        <end position="385"/>
    </location>
</feature>
<dbReference type="Proteomes" id="UP001199319">
    <property type="component" value="Unassembled WGS sequence"/>
</dbReference>
<comment type="similarity">
    <text evidence="2">Belongs to the 'phage' integrase family.</text>
</comment>
<dbReference type="Gene3D" id="1.10.150.130">
    <property type="match status" value="1"/>
</dbReference>
<keyword evidence="4" id="KW-0238">DNA-binding</keyword>
<dbReference type="CDD" id="cd01189">
    <property type="entry name" value="INT_ICEBs1_C_like"/>
    <property type="match status" value="1"/>
</dbReference>
<evidence type="ECO:0000256" key="3">
    <source>
        <dbReference type="ARBA" id="ARBA00022908"/>
    </source>
</evidence>
<dbReference type="InterPro" id="IPR004107">
    <property type="entry name" value="Integrase_SAM-like_N"/>
</dbReference>
<evidence type="ECO:0000256" key="5">
    <source>
        <dbReference type="ARBA" id="ARBA00023172"/>
    </source>
</evidence>
<keyword evidence="8" id="KW-1185">Reference proteome</keyword>
<evidence type="ECO:0000259" key="6">
    <source>
        <dbReference type="PROSITE" id="PS51898"/>
    </source>
</evidence>
<name>A0AAE3AF34_9FIRM</name>
<sequence length="393" mass="45938">MGKNLKGKECGKGIYQRKDGLYHARFVDKAGKRHEKYFQTIPEARNWIEQAKYADKHEDMFCPSDTTVDAWFSFWIENIVGDLAPNTLRNYRERYKQNIQPIISKMLLSDVKPMHCKKVLLSMDADYAGSTIRQTYITMGTMFKAAKMNDLIAKHPMDGVRFIKPVRTTDDIKFLTRDEQRVFLETAKRSHNYNQYALILETGLRTGEMIGLTWDAIDFQNRTLTVNKTLEYRHKQHFWRAGPPKTQHSYRTIPLTDRAYEILKEIKDKRPWQKESPLLSQTLEYIDRRTGAISRLVMRDLVFINWRTGEPAKNSSYDTHLYRLCDQAGIEHFCMHALRHTYATRAIECGVQPKVLQKLLGHASIKTTMDRYVHVTAESLDYAIKQFQQNGVV</sequence>
<dbReference type="InterPro" id="IPR013762">
    <property type="entry name" value="Integrase-like_cat_sf"/>
</dbReference>
<dbReference type="InterPro" id="IPR010998">
    <property type="entry name" value="Integrase_recombinase_N"/>
</dbReference>
<protein>
    <submittedName>
        <fullName evidence="7">Site-specific integrase</fullName>
    </submittedName>
</protein>
<comment type="caution">
    <text evidence="7">The sequence shown here is derived from an EMBL/GenBank/DDBJ whole genome shotgun (WGS) entry which is preliminary data.</text>
</comment>
<dbReference type="AlphaFoldDB" id="A0AAE3AF34"/>
<proteinExistence type="inferred from homology"/>
<dbReference type="InterPro" id="IPR050808">
    <property type="entry name" value="Phage_Integrase"/>
</dbReference>
<dbReference type="InterPro" id="IPR011010">
    <property type="entry name" value="DNA_brk_join_enz"/>
</dbReference>
<evidence type="ECO:0000313" key="8">
    <source>
        <dbReference type="Proteomes" id="UP001199319"/>
    </source>
</evidence>
<dbReference type="Gene3D" id="3.30.160.60">
    <property type="entry name" value="Classic Zinc Finger"/>
    <property type="match status" value="1"/>
</dbReference>
<organism evidence="7 8">
    <name type="scientific">Brotocaccenecus cirricatena</name>
    <dbReference type="NCBI Taxonomy" id="3064195"/>
    <lineage>
        <taxon>Bacteria</taxon>
        <taxon>Bacillati</taxon>
        <taxon>Bacillota</taxon>
        <taxon>Clostridia</taxon>
        <taxon>Eubacteriales</taxon>
        <taxon>Oscillospiraceae</taxon>
        <taxon>Brotocaccenecus</taxon>
    </lineage>
</organism>
<evidence type="ECO:0000256" key="2">
    <source>
        <dbReference type="ARBA" id="ARBA00008857"/>
    </source>
</evidence>
<dbReference type="RefSeq" id="WP_302929073.1">
    <property type="nucleotide sequence ID" value="NZ_JAJEPW010000027.1"/>
</dbReference>
<evidence type="ECO:0000256" key="1">
    <source>
        <dbReference type="ARBA" id="ARBA00003283"/>
    </source>
</evidence>
<comment type="function">
    <text evidence="1">Site-specific tyrosine recombinase, which acts by catalyzing the cutting and rejoining of the recombining DNA molecules.</text>
</comment>
<evidence type="ECO:0000313" key="7">
    <source>
        <dbReference type="EMBL" id="MCC2129838.1"/>
    </source>
</evidence>
<dbReference type="Gene3D" id="1.10.443.10">
    <property type="entry name" value="Intergrase catalytic core"/>
    <property type="match status" value="1"/>
</dbReference>
<dbReference type="Pfam" id="PF00589">
    <property type="entry name" value="Phage_integrase"/>
    <property type="match status" value="1"/>
</dbReference>
<dbReference type="SUPFAM" id="SSF56349">
    <property type="entry name" value="DNA breaking-rejoining enzymes"/>
    <property type="match status" value="1"/>
</dbReference>
<evidence type="ECO:0000256" key="4">
    <source>
        <dbReference type="ARBA" id="ARBA00023125"/>
    </source>
</evidence>
<dbReference type="PANTHER" id="PTHR30629:SF2">
    <property type="entry name" value="PROPHAGE INTEGRASE INTS-RELATED"/>
    <property type="match status" value="1"/>
</dbReference>
<dbReference type="InterPro" id="IPR002104">
    <property type="entry name" value="Integrase_catalytic"/>
</dbReference>
<dbReference type="PANTHER" id="PTHR30629">
    <property type="entry name" value="PROPHAGE INTEGRASE"/>
    <property type="match status" value="1"/>
</dbReference>